<dbReference type="InterPro" id="IPR017970">
    <property type="entry name" value="Homeobox_CS"/>
</dbReference>
<evidence type="ECO:0000256" key="1">
    <source>
        <dbReference type="ARBA" id="ARBA00004123"/>
    </source>
</evidence>
<comment type="subcellular location">
    <subcellularLocation>
        <location evidence="1 9 10">Nucleus</location>
    </subcellularLocation>
</comment>
<keyword evidence="4 9" id="KW-0238">DNA-binding</keyword>
<evidence type="ECO:0000256" key="7">
    <source>
        <dbReference type="ARBA" id="ARBA00023163"/>
    </source>
</evidence>
<keyword evidence="3" id="KW-0805">Transcription regulation</keyword>
<accession>A0ABM1B194</accession>
<proteinExistence type="predicted"/>
<dbReference type="CDD" id="cd00086">
    <property type="entry name" value="homeodomain"/>
    <property type="match status" value="1"/>
</dbReference>
<dbReference type="InterPro" id="IPR001356">
    <property type="entry name" value="HD"/>
</dbReference>
<sequence>MNPSCFNLQGSRTPGTNIGPVWNCQNSSMFSPCNSSVSPFTEPFYRTFTVSYSNNGVPVTTITPTCAPTRNSQEWLLQDQVYPSIAVPEAPQSDSSDPPDMIAHKRLFAQNTNTSLNPPQASSSFLLPGVCVSTSVSDCSSLPGVSLESPVGFYVPVSTQERPVDLGDNNQDRSISSFELNYFHDSQCVCTTCLKATSGNSEGSVSNSDSYSPLAVSDPTVSDLQSSLELYQNPEDIFDPDIFKLDLSTKPRKERTAFTKHQIRELENEFAQHNYLTRLRRYEIAVALDLTERQVKVWFQNRRMKWKRTKGAQLTARDKVNRKIETFPLENSS</sequence>
<keyword evidence="12" id="KW-1185">Reference proteome</keyword>
<dbReference type="Gene3D" id="1.10.10.60">
    <property type="entry name" value="Homeodomain-like"/>
    <property type="match status" value="1"/>
</dbReference>
<dbReference type="PROSITE" id="PS50071">
    <property type="entry name" value="HOMEOBOX_2"/>
    <property type="match status" value="1"/>
</dbReference>
<evidence type="ECO:0000256" key="2">
    <source>
        <dbReference type="ARBA" id="ARBA00022473"/>
    </source>
</evidence>
<dbReference type="InterPro" id="IPR042634">
    <property type="entry name" value="MOX-1/MOX-2"/>
</dbReference>
<dbReference type="RefSeq" id="XP_013772717.1">
    <property type="nucleotide sequence ID" value="XM_013917263.2"/>
</dbReference>
<evidence type="ECO:0000256" key="5">
    <source>
        <dbReference type="ARBA" id="ARBA00023155"/>
    </source>
</evidence>
<evidence type="ECO:0000259" key="11">
    <source>
        <dbReference type="PROSITE" id="PS50071"/>
    </source>
</evidence>
<dbReference type="SUPFAM" id="SSF46689">
    <property type="entry name" value="Homeodomain-like"/>
    <property type="match status" value="1"/>
</dbReference>
<feature type="DNA-binding region" description="Homeobox" evidence="9">
    <location>
        <begin position="251"/>
        <end position="310"/>
    </location>
</feature>
<protein>
    <submittedName>
        <fullName evidence="13">Homeobox protein Hox-C6-like</fullName>
    </submittedName>
</protein>
<evidence type="ECO:0000256" key="6">
    <source>
        <dbReference type="ARBA" id="ARBA00023159"/>
    </source>
</evidence>
<feature type="domain" description="Homeobox" evidence="11">
    <location>
        <begin position="249"/>
        <end position="309"/>
    </location>
</feature>
<dbReference type="PANTHER" id="PTHR24328:SF7">
    <property type="entry name" value="BUTTONLESS"/>
    <property type="match status" value="1"/>
</dbReference>
<evidence type="ECO:0000256" key="4">
    <source>
        <dbReference type="ARBA" id="ARBA00023125"/>
    </source>
</evidence>
<keyword evidence="6" id="KW-0010">Activator</keyword>
<keyword evidence="7" id="KW-0804">Transcription</keyword>
<evidence type="ECO:0000256" key="9">
    <source>
        <dbReference type="PROSITE-ProRule" id="PRU00108"/>
    </source>
</evidence>
<dbReference type="GeneID" id="106457812"/>
<organism evidence="12 13">
    <name type="scientific">Limulus polyphemus</name>
    <name type="common">Atlantic horseshoe crab</name>
    <dbReference type="NCBI Taxonomy" id="6850"/>
    <lineage>
        <taxon>Eukaryota</taxon>
        <taxon>Metazoa</taxon>
        <taxon>Ecdysozoa</taxon>
        <taxon>Arthropoda</taxon>
        <taxon>Chelicerata</taxon>
        <taxon>Merostomata</taxon>
        <taxon>Xiphosura</taxon>
        <taxon>Limulidae</taxon>
        <taxon>Limulus</taxon>
    </lineage>
</organism>
<evidence type="ECO:0000313" key="12">
    <source>
        <dbReference type="Proteomes" id="UP000694941"/>
    </source>
</evidence>
<keyword evidence="2" id="KW-0217">Developmental protein</keyword>
<dbReference type="PANTHER" id="PTHR24328">
    <property type="entry name" value="HOMEOBOX PROTEIN MOX"/>
    <property type="match status" value="1"/>
</dbReference>
<keyword evidence="5 9" id="KW-0371">Homeobox</keyword>
<evidence type="ECO:0000313" key="13">
    <source>
        <dbReference type="RefSeq" id="XP_013772717.1"/>
    </source>
</evidence>
<evidence type="ECO:0000256" key="8">
    <source>
        <dbReference type="ARBA" id="ARBA00023242"/>
    </source>
</evidence>
<dbReference type="SMART" id="SM00389">
    <property type="entry name" value="HOX"/>
    <property type="match status" value="1"/>
</dbReference>
<reference evidence="13" key="1">
    <citation type="submission" date="2025-08" db="UniProtKB">
        <authorList>
            <consortium name="RefSeq"/>
        </authorList>
    </citation>
    <scope>IDENTIFICATION</scope>
    <source>
        <tissue evidence="13">Muscle</tissue>
    </source>
</reference>
<dbReference type="InterPro" id="IPR009057">
    <property type="entry name" value="Homeodomain-like_sf"/>
</dbReference>
<dbReference type="InterPro" id="IPR020479">
    <property type="entry name" value="HD_metazoa"/>
</dbReference>
<dbReference type="PROSITE" id="PS00027">
    <property type="entry name" value="HOMEOBOX_1"/>
    <property type="match status" value="1"/>
</dbReference>
<dbReference type="PRINTS" id="PR00024">
    <property type="entry name" value="HOMEOBOX"/>
</dbReference>
<dbReference type="Pfam" id="PF00046">
    <property type="entry name" value="Homeodomain"/>
    <property type="match status" value="1"/>
</dbReference>
<evidence type="ECO:0000256" key="10">
    <source>
        <dbReference type="RuleBase" id="RU000682"/>
    </source>
</evidence>
<evidence type="ECO:0000256" key="3">
    <source>
        <dbReference type="ARBA" id="ARBA00023015"/>
    </source>
</evidence>
<dbReference type="Proteomes" id="UP000694941">
    <property type="component" value="Unplaced"/>
</dbReference>
<keyword evidence="8 9" id="KW-0539">Nucleus</keyword>
<gene>
    <name evidence="13" type="primary">LOC106457812</name>
</gene>
<name>A0ABM1B194_LIMPO</name>